<gene>
    <name evidence="14" type="ORF">RN001_013487</name>
</gene>
<evidence type="ECO:0000256" key="6">
    <source>
        <dbReference type="ARBA" id="ARBA00022989"/>
    </source>
</evidence>
<feature type="transmembrane region" description="Helical" evidence="13">
    <location>
        <begin position="488"/>
        <end position="514"/>
    </location>
</feature>
<protein>
    <recommendedName>
        <fullName evidence="16">Pickpocket protein 28-like</fullName>
    </recommendedName>
</protein>
<evidence type="ECO:0000256" key="2">
    <source>
        <dbReference type="ARBA" id="ARBA00007193"/>
    </source>
</evidence>
<dbReference type="PANTHER" id="PTHR11690:SF288">
    <property type="entry name" value="AMILORIDE-SENSITIVE NA+ CHANNEL-RELATED"/>
    <property type="match status" value="1"/>
</dbReference>
<reference evidence="15" key="1">
    <citation type="submission" date="2023-01" db="EMBL/GenBank/DDBJ databases">
        <title>Key to firefly adult light organ development and bioluminescence: homeobox transcription factors regulate luciferase expression and transportation to peroxisome.</title>
        <authorList>
            <person name="Fu X."/>
        </authorList>
    </citation>
    <scope>NUCLEOTIDE SEQUENCE [LARGE SCALE GENOMIC DNA]</scope>
</reference>
<dbReference type="GO" id="GO:0005886">
    <property type="term" value="C:plasma membrane"/>
    <property type="evidence" value="ECO:0007669"/>
    <property type="project" value="TreeGrafter"/>
</dbReference>
<dbReference type="Gene3D" id="1.10.287.770">
    <property type="entry name" value="YojJ-like"/>
    <property type="match status" value="1"/>
</dbReference>
<organism evidence="14 15">
    <name type="scientific">Aquatica leii</name>
    <dbReference type="NCBI Taxonomy" id="1421715"/>
    <lineage>
        <taxon>Eukaryota</taxon>
        <taxon>Metazoa</taxon>
        <taxon>Ecdysozoa</taxon>
        <taxon>Arthropoda</taxon>
        <taxon>Hexapoda</taxon>
        <taxon>Insecta</taxon>
        <taxon>Pterygota</taxon>
        <taxon>Neoptera</taxon>
        <taxon>Endopterygota</taxon>
        <taxon>Coleoptera</taxon>
        <taxon>Polyphaga</taxon>
        <taxon>Elateriformia</taxon>
        <taxon>Elateroidea</taxon>
        <taxon>Lampyridae</taxon>
        <taxon>Luciolinae</taxon>
        <taxon>Aquatica</taxon>
    </lineage>
</organism>
<dbReference type="Gene3D" id="2.60.470.10">
    <property type="entry name" value="Acid-sensing ion channels like domains"/>
    <property type="match status" value="1"/>
</dbReference>
<evidence type="ECO:0000256" key="10">
    <source>
        <dbReference type="ARBA" id="ARBA00023201"/>
    </source>
</evidence>
<dbReference type="AlphaFoldDB" id="A0AAN7SCE9"/>
<evidence type="ECO:0000313" key="14">
    <source>
        <dbReference type="EMBL" id="KAK4874127.1"/>
    </source>
</evidence>
<evidence type="ECO:0000256" key="11">
    <source>
        <dbReference type="ARBA" id="ARBA00023303"/>
    </source>
</evidence>
<sequence>MTNKIIDGSSKTKPNKRHPGCVRNFYDYFSEYSSNSSIHGIKYVGEKKRSLVEKLCWLIVITASLYICIYMIMKTYEKWQMSPVIVSFARSPTPVWEIPFPAVTVCSETKTRQSVFNYTDVYHKGLANNLTDDELSMLERISLVCDSHLRPTGNSTIDYGTIDFLAKVSPSFDEVFYECKWMNQVKNCKDLFTPTLSEEGICFTFNMLDREELFTNVVFQNREYLHHGIKSTNWTLEDGYPPNAGRDVFPVRAISAGQGAGLSMLLRAYEKDLDYVCRGPVQGFKLLLHHAAEVPRVSQQYFRAPLNQEIVVAIKPDMMTTSDGLKGYHPHRRQCYFPSERQLRFYKVYTQQNCEVECLTNYTLQRCECVSYHMPHDEYTKLCGAGKTLCVHKASVSLLTSELEKNLDGKGKETKLGHQECDCLPACTSLTYNSENSQADFNWPKVFEANKTNFEGLTGAKMTGVTLFFKEMQFITSERNELYGPTDFLANCGGLLGLFMGFSILSIVEILYFLSLRLFCNLRNYGHHYWSGSPDLLEDERYEH</sequence>
<evidence type="ECO:0000256" key="13">
    <source>
        <dbReference type="SAM" id="Phobius"/>
    </source>
</evidence>
<dbReference type="GO" id="GO:0015280">
    <property type="term" value="F:ligand-gated sodium channel activity"/>
    <property type="evidence" value="ECO:0007669"/>
    <property type="project" value="TreeGrafter"/>
</dbReference>
<comment type="similarity">
    <text evidence="2 12">Belongs to the amiloride-sensitive sodium channel (TC 1.A.6) family.</text>
</comment>
<evidence type="ECO:0000256" key="4">
    <source>
        <dbReference type="ARBA" id="ARBA00022461"/>
    </source>
</evidence>
<dbReference type="EMBL" id="JARPUR010000006">
    <property type="protein sequence ID" value="KAK4874127.1"/>
    <property type="molecule type" value="Genomic_DNA"/>
</dbReference>
<dbReference type="PANTHER" id="PTHR11690">
    <property type="entry name" value="AMILORIDE-SENSITIVE SODIUM CHANNEL-RELATED"/>
    <property type="match status" value="1"/>
</dbReference>
<dbReference type="PROSITE" id="PS01206">
    <property type="entry name" value="ASC"/>
    <property type="match status" value="1"/>
</dbReference>
<comment type="subcellular location">
    <subcellularLocation>
        <location evidence="1">Membrane</location>
        <topology evidence="1">Multi-pass membrane protein</topology>
    </subcellularLocation>
</comment>
<proteinExistence type="inferred from homology"/>
<keyword evidence="8 12" id="KW-0406">Ion transport</keyword>
<keyword evidence="9 13" id="KW-0472">Membrane</keyword>
<evidence type="ECO:0008006" key="16">
    <source>
        <dbReference type="Google" id="ProtNLM"/>
    </source>
</evidence>
<keyword evidence="5 12" id="KW-0812">Transmembrane</keyword>
<evidence type="ECO:0000256" key="1">
    <source>
        <dbReference type="ARBA" id="ARBA00004141"/>
    </source>
</evidence>
<keyword evidence="7" id="KW-0915">Sodium</keyword>
<keyword evidence="11 12" id="KW-0407">Ion channel</keyword>
<dbReference type="PRINTS" id="PR01078">
    <property type="entry name" value="AMINACHANNEL"/>
</dbReference>
<keyword evidence="6 13" id="KW-1133">Transmembrane helix</keyword>
<evidence type="ECO:0000256" key="3">
    <source>
        <dbReference type="ARBA" id="ARBA00022448"/>
    </source>
</evidence>
<keyword evidence="15" id="KW-1185">Reference proteome</keyword>
<keyword evidence="4 12" id="KW-0894">Sodium channel</keyword>
<evidence type="ECO:0000256" key="12">
    <source>
        <dbReference type="RuleBase" id="RU000679"/>
    </source>
</evidence>
<dbReference type="Pfam" id="PF00858">
    <property type="entry name" value="ASC"/>
    <property type="match status" value="1"/>
</dbReference>
<comment type="caution">
    <text evidence="14">The sequence shown here is derived from an EMBL/GenBank/DDBJ whole genome shotgun (WGS) entry which is preliminary data.</text>
</comment>
<accession>A0AAN7SCE9</accession>
<keyword evidence="3 12" id="KW-0813">Transport</keyword>
<dbReference type="InterPro" id="IPR020903">
    <property type="entry name" value="ENaC_CS"/>
</dbReference>
<evidence type="ECO:0000256" key="7">
    <source>
        <dbReference type="ARBA" id="ARBA00023053"/>
    </source>
</evidence>
<name>A0AAN7SCE9_9COLE</name>
<evidence type="ECO:0000256" key="9">
    <source>
        <dbReference type="ARBA" id="ARBA00023136"/>
    </source>
</evidence>
<feature type="transmembrane region" description="Helical" evidence="13">
    <location>
        <begin position="55"/>
        <end position="73"/>
    </location>
</feature>
<dbReference type="Proteomes" id="UP001353858">
    <property type="component" value="Unassembled WGS sequence"/>
</dbReference>
<evidence type="ECO:0000256" key="8">
    <source>
        <dbReference type="ARBA" id="ARBA00023065"/>
    </source>
</evidence>
<evidence type="ECO:0000256" key="5">
    <source>
        <dbReference type="ARBA" id="ARBA00022692"/>
    </source>
</evidence>
<evidence type="ECO:0000313" key="15">
    <source>
        <dbReference type="Proteomes" id="UP001353858"/>
    </source>
</evidence>
<dbReference type="InterPro" id="IPR001873">
    <property type="entry name" value="ENaC"/>
</dbReference>
<keyword evidence="10 12" id="KW-0739">Sodium transport</keyword>